<evidence type="ECO:0000256" key="3">
    <source>
        <dbReference type="ARBA" id="ARBA00023125"/>
    </source>
</evidence>
<organism evidence="6 7">
    <name type="scientific">Dioscorea zingiberensis</name>
    <dbReference type="NCBI Taxonomy" id="325984"/>
    <lineage>
        <taxon>Eukaryota</taxon>
        <taxon>Viridiplantae</taxon>
        <taxon>Streptophyta</taxon>
        <taxon>Embryophyta</taxon>
        <taxon>Tracheophyta</taxon>
        <taxon>Spermatophyta</taxon>
        <taxon>Magnoliopsida</taxon>
        <taxon>Liliopsida</taxon>
        <taxon>Dioscoreales</taxon>
        <taxon>Dioscoreaceae</taxon>
        <taxon>Dioscorea</taxon>
    </lineage>
</organism>
<protein>
    <recommendedName>
        <fullName evidence="8">TF-B3 domain-containing protein</fullName>
    </recommendedName>
</protein>
<gene>
    <name evidence="6" type="ORF">J5N97_028060</name>
</gene>
<dbReference type="GO" id="GO:0005634">
    <property type="term" value="C:nucleus"/>
    <property type="evidence" value="ECO:0007669"/>
    <property type="project" value="UniProtKB-SubCell"/>
</dbReference>
<keyword evidence="7" id="KW-1185">Reference proteome</keyword>
<dbReference type="GO" id="GO:0003677">
    <property type="term" value="F:DNA binding"/>
    <property type="evidence" value="ECO:0007669"/>
    <property type="project" value="UniProtKB-KW"/>
</dbReference>
<name>A0A9D5BY89_9LILI</name>
<comment type="caution">
    <text evidence="6">The sequence shown here is derived from an EMBL/GenBank/DDBJ whole genome shotgun (WGS) entry which is preliminary data.</text>
</comment>
<dbReference type="PANTHER" id="PTHR34397:SF22">
    <property type="entry name" value="OS05G0237600 PROTEIN"/>
    <property type="match status" value="1"/>
</dbReference>
<dbReference type="AlphaFoldDB" id="A0A9D5BY89"/>
<dbReference type="Gene3D" id="2.40.330.10">
    <property type="entry name" value="DNA-binding pseudobarrel domain"/>
    <property type="match status" value="1"/>
</dbReference>
<evidence type="ECO:0000313" key="7">
    <source>
        <dbReference type="Proteomes" id="UP001085076"/>
    </source>
</evidence>
<dbReference type="InterPro" id="IPR015300">
    <property type="entry name" value="DNA-bd_pseudobarrel_sf"/>
</dbReference>
<evidence type="ECO:0000256" key="5">
    <source>
        <dbReference type="ARBA" id="ARBA00023242"/>
    </source>
</evidence>
<sequence>MAVPELVMRVVEHKDGQNPSLFAEKKLTKSDTIQHQNRLLFHEDDVTNYILPLLSEEEKERANLQFGNNIGMGGTEGLPVELYTINGWMFQGFLRRRESKGFVLKGTQWRNALVFGELRVGDHVQLWSFRKLQDNALCLIIVKKN</sequence>
<evidence type="ECO:0000313" key="6">
    <source>
        <dbReference type="EMBL" id="KAJ0962938.1"/>
    </source>
</evidence>
<dbReference type="PANTHER" id="PTHR34397">
    <property type="entry name" value="OS05G0237600 PROTEIN"/>
    <property type="match status" value="1"/>
</dbReference>
<keyword evidence="4" id="KW-0804">Transcription</keyword>
<proteinExistence type="predicted"/>
<keyword evidence="2" id="KW-0805">Transcription regulation</keyword>
<keyword evidence="3" id="KW-0238">DNA-binding</keyword>
<dbReference type="Proteomes" id="UP001085076">
    <property type="component" value="Miscellaneous, Linkage group lg09"/>
</dbReference>
<evidence type="ECO:0008006" key="8">
    <source>
        <dbReference type="Google" id="ProtNLM"/>
    </source>
</evidence>
<comment type="subcellular location">
    <subcellularLocation>
        <location evidence="1">Nucleus</location>
    </subcellularLocation>
</comment>
<evidence type="ECO:0000256" key="2">
    <source>
        <dbReference type="ARBA" id="ARBA00023015"/>
    </source>
</evidence>
<evidence type="ECO:0000256" key="4">
    <source>
        <dbReference type="ARBA" id="ARBA00023163"/>
    </source>
</evidence>
<dbReference type="EMBL" id="JAGGNH010000009">
    <property type="protein sequence ID" value="KAJ0962938.1"/>
    <property type="molecule type" value="Genomic_DNA"/>
</dbReference>
<dbReference type="OrthoDB" id="631801at2759"/>
<keyword evidence="5" id="KW-0539">Nucleus</keyword>
<accession>A0A9D5BY89</accession>
<reference evidence="6" key="1">
    <citation type="submission" date="2021-03" db="EMBL/GenBank/DDBJ databases">
        <authorList>
            <person name="Li Z."/>
            <person name="Yang C."/>
        </authorList>
    </citation>
    <scope>NUCLEOTIDE SEQUENCE</scope>
    <source>
        <strain evidence="6">Dzin_1.0</strain>
        <tissue evidence="6">Leaf</tissue>
    </source>
</reference>
<evidence type="ECO:0000256" key="1">
    <source>
        <dbReference type="ARBA" id="ARBA00004123"/>
    </source>
</evidence>
<reference evidence="6" key="2">
    <citation type="journal article" date="2022" name="Hortic Res">
        <title>The genome of Dioscorea zingiberensis sheds light on the biosynthesis, origin and evolution of the medicinally important diosgenin saponins.</title>
        <authorList>
            <person name="Li Y."/>
            <person name="Tan C."/>
            <person name="Li Z."/>
            <person name="Guo J."/>
            <person name="Li S."/>
            <person name="Chen X."/>
            <person name="Wang C."/>
            <person name="Dai X."/>
            <person name="Yang H."/>
            <person name="Song W."/>
            <person name="Hou L."/>
            <person name="Xu J."/>
            <person name="Tong Z."/>
            <person name="Xu A."/>
            <person name="Yuan X."/>
            <person name="Wang W."/>
            <person name="Yang Q."/>
            <person name="Chen L."/>
            <person name="Sun Z."/>
            <person name="Wang K."/>
            <person name="Pan B."/>
            <person name="Chen J."/>
            <person name="Bao Y."/>
            <person name="Liu F."/>
            <person name="Qi X."/>
            <person name="Gang D.R."/>
            <person name="Wen J."/>
            <person name="Li J."/>
        </authorList>
    </citation>
    <scope>NUCLEOTIDE SEQUENCE</scope>
    <source>
        <strain evidence="6">Dzin_1.0</strain>
    </source>
</reference>